<dbReference type="Proteomes" id="UP000008181">
    <property type="component" value="Chromosome 2"/>
</dbReference>
<dbReference type="GeneID" id="11518731"/>
<evidence type="ECO:0000256" key="1">
    <source>
        <dbReference type="SAM" id="MobiDB-lite"/>
    </source>
</evidence>
<evidence type="ECO:0000313" key="3">
    <source>
        <dbReference type="Proteomes" id="UP000008181"/>
    </source>
</evidence>
<feature type="region of interest" description="Disordered" evidence="1">
    <location>
        <begin position="165"/>
        <end position="188"/>
    </location>
</feature>
<dbReference type="OrthoDB" id="4577899at2759"/>
<feature type="compositionally biased region" description="Pro residues" evidence="1">
    <location>
        <begin position="315"/>
        <end position="326"/>
    </location>
</feature>
<feature type="compositionally biased region" description="Low complexity" evidence="1">
    <location>
        <begin position="224"/>
        <end position="233"/>
    </location>
</feature>
<accession>G2R461</accession>
<sequence length="457" mass="49687">MCYITKHVYTVCAHTAVGELVECREQKSRNEQWREGGWCAGWMLALSRCRPAERVQLKYWFCPDCRNFYRGYDTSTVDAVLNYWAYKNARGYAFSVSPQLVPAPLVFGRPASELGDPKLARGELVALDKALPRRCFETPAEWLFRLEDARARTLALAEEWTRGRALSARRRQARESASGGGGAVRMQPRLSAPMSVYPYEHALSAITEQTEPQSEPQSARETGAAAAAAATADAPPPEAQESRNPTPQVHLETLRKLCGEAEVPLQAGEAEAPSHAGEAEGPSHEMSSPVGHEGAAAQASSPDSEQAVDSQSPDPAVPAPSHPFPTPRRLTTPQQEQQQQEQQPEEQRQQQQGDQNESEQQQQPRSTSTPRTEDLPKPATPPATPEKAEATSEPEGEKDMRTSHGKNSSAIPPPSPVSTAGEEPNLVSRFSVSDIGPEDAIELANVAYGLQPLAGTA</sequence>
<feature type="region of interest" description="Disordered" evidence="1">
    <location>
        <begin position="269"/>
        <end position="431"/>
    </location>
</feature>
<organism evidence="2 3">
    <name type="scientific">Thermothielavioides terrestris (strain ATCC 38088 / NRRL 8126)</name>
    <name type="common">Thielavia terrestris</name>
    <dbReference type="NCBI Taxonomy" id="578455"/>
    <lineage>
        <taxon>Eukaryota</taxon>
        <taxon>Fungi</taxon>
        <taxon>Dikarya</taxon>
        <taxon>Ascomycota</taxon>
        <taxon>Pezizomycotina</taxon>
        <taxon>Sordariomycetes</taxon>
        <taxon>Sordariomycetidae</taxon>
        <taxon>Sordariales</taxon>
        <taxon>Chaetomiaceae</taxon>
        <taxon>Thermothielavioides</taxon>
        <taxon>Thermothielavioides terrestris</taxon>
    </lineage>
</organism>
<feature type="region of interest" description="Disordered" evidence="1">
    <location>
        <begin position="207"/>
        <end position="247"/>
    </location>
</feature>
<feature type="compositionally biased region" description="Low complexity" evidence="1">
    <location>
        <begin position="349"/>
        <end position="363"/>
    </location>
</feature>
<dbReference type="KEGG" id="ttt:THITE_162024"/>
<feature type="compositionally biased region" description="Basic and acidic residues" evidence="1">
    <location>
        <begin position="386"/>
        <end position="402"/>
    </location>
</feature>
<reference evidence="2 3" key="1">
    <citation type="journal article" date="2011" name="Nat. Biotechnol.">
        <title>Comparative genomic analysis of the thermophilic biomass-degrading fungi Myceliophthora thermophila and Thielavia terrestris.</title>
        <authorList>
            <person name="Berka R.M."/>
            <person name="Grigoriev I.V."/>
            <person name="Otillar R."/>
            <person name="Salamov A."/>
            <person name="Grimwood J."/>
            <person name="Reid I."/>
            <person name="Ishmael N."/>
            <person name="John T."/>
            <person name="Darmond C."/>
            <person name="Moisan M.-C."/>
            <person name="Henrissat B."/>
            <person name="Coutinho P.M."/>
            <person name="Lombard V."/>
            <person name="Natvig D.O."/>
            <person name="Lindquist E."/>
            <person name="Schmutz J."/>
            <person name="Lucas S."/>
            <person name="Harris P."/>
            <person name="Powlowski J."/>
            <person name="Bellemare A."/>
            <person name="Taylor D."/>
            <person name="Butler G."/>
            <person name="de Vries R.P."/>
            <person name="Allijn I.E."/>
            <person name="van den Brink J."/>
            <person name="Ushinsky S."/>
            <person name="Storms R."/>
            <person name="Powell A.J."/>
            <person name="Paulsen I.T."/>
            <person name="Elbourne L.D.H."/>
            <person name="Baker S.E."/>
            <person name="Magnuson J."/>
            <person name="LaBoissiere S."/>
            <person name="Clutterbuck A.J."/>
            <person name="Martinez D."/>
            <person name="Wogulis M."/>
            <person name="de Leon A.L."/>
            <person name="Rey M.W."/>
            <person name="Tsang A."/>
        </authorList>
    </citation>
    <scope>NUCLEOTIDE SEQUENCE [LARGE SCALE GENOMIC DNA]</scope>
    <source>
        <strain evidence="3">ATCC 38088 / NRRL 8126</strain>
    </source>
</reference>
<evidence type="ECO:0000313" key="2">
    <source>
        <dbReference type="EMBL" id="AEO65203.1"/>
    </source>
</evidence>
<gene>
    <name evidence="2" type="ORF">THITE_162024</name>
</gene>
<dbReference type="EMBL" id="CP003010">
    <property type="protein sequence ID" value="AEO65203.1"/>
    <property type="molecule type" value="Genomic_DNA"/>
</dbReference>
<proteinExistence type="predicted"/>
<feature type="compositionally biased region" description="Polar residues" evidence="1">
    <location>
        <begin position="298"/>
        <end position="313"/>
    </location>
</feature>
<dbReference type="eggNOG" id="ENOG502T4DN">
    <property type="taxonomic scope" value="Eukaryota"/>
</dbReference>
<name>G2R461_THETT</name>
<keyword evidence="3" id="KW-1185">Reference proteome</keyword>
<dbReference type="RefSeq" id="XP_003651539.1">
    <property type="nucleotide sequence ID" value="XM_003651491.1"/>
</dbReference>
<feature type="compositionally biased region" description="Polar residues" evidence="1">
    <location>
        <begin position="207"/>
        <end position="220"/>
    </location>
</feature>
<dbReference type="AlphaFoldDB" id="G2R461"/>
<dbReference type="HOGENOM" id="CLU_710146_0_0_1"/>
<protein>
    <submittedName>
        <fullName evidence="2">Uncharacterized protein</fullName>
    </submittedName>
</protein>